<dbReference type="AlphaFoldDB" id="A0AA39FYZ2"/>
<sequence>MEYGLGSPMSSIETGRGRGRGIKKGGHIECSSRQVHSTENGILIKNGMGPLNSKKDSGTTGREGTQTTGGIKRTQDGERNEKLTPPKRLNNAELLKELKEMEWKRRNICISMSRDSEHMRMKEALKKIEELT</sequence>
<organism evidence="2 3">
    <name type="scientific">Microctonus hyperodae</name>
    <name type="common">Parasitoid wasp</name>
    <dbReference type="NCBI Taxonomy" id="165561"/>
    <lineage>
        <taxon>Eukaryota</taxon>
        <taxon>Metazoa</taxon>
        <taxon>Ecdysozoa</taxon>
        <taxon>Arthropoda</taxon>
        <taxon>Hexapoda</taxon>
        <taxon>Insecta</taxon>
        <taxon>Pterygota</taxon>
        <taxon>Neoptera</taxon>
        <taxon>Endopterygota</taxon>
        <taxon>Hymenoptera</taxon>
        <taxon>Apocrita</taxon>
        <taxon>Ichneumonoidea</taxon>
        <taxon>Braconidae</taxon>
        <taxon>Euphorinae</taxon>
        <taxon>Microctonus</taxon>
    </lineage>
</organism>
<proteinExistence type="predicted"/>
<keyword evidence="3" id="KW-1185">Reference proteome</keyword>
<reference evidence="2" key="1">
    <citation type="journal article" date="2023" name="bioRxiv">
        <title>Scaffold-level genome assemblies of two parasitoid biocontrol wasps reveal the parthenogenesis mechanism and an associated novel virus.</title>
        <authorList>
            <person name="Inwood S."/>
            <person name="Skelly J."/>
            <person name="Guhlin J."/>
            <person name="Harrop T."/>
            <person name="Goldson S."/>
            <person name="Dearden P."/>
        </authorList>
    </citation>
    <scope>NUCLEOTIDE SEQUENCE</scope>
    <source>
        <strain evidence="2">Lincoln</strain>
        <tissue evidence="2">Whole body</tissue>
    </source>
</reference>
<accession>A0AA39FYZ2</accession>
<feature type="region of interest" description="Disordered" evidence="1">
    <location>
        <begin position="1"/>
        <end position="93"/>
    </location>
</feature>
<evidence type="ECO:0000256" key="1">
    <source>
        <dbReference type="SAM" id="MobiDB-lite"/>
    </source>
</evidence>
<reference evidence="2" key="2">
    <citation type="submission" date="2023-03" db="EMBL/GenBank/DDBJ databases">
        <authorList>
            <person name="Inwood S.N."/>
            <person name="Skelly J.G."/>
            <person name="Guhlin J."/>
            <person name="Harrop T.W.R."/>
            <person name="Goldson S.G."/>
            <person name="Dearden P.K."/>
        </authorList>
    </citation>
    <scope>NUCLEOTIDE SEQUENCE</scope>
    <source>
        <strain evidence="2">Lincoln</strain>
        <tissue evidence="2">Whole body</tissue>
    </source>
</reference>
<evidence type="ECO:0000313" key="2">
    <source>
        <dbReference type="EMBL" id="KAK0178455.1"/>
    </source>
</evidence>
<dbReference type="EMBL" id="JAQQBR010000004">
    <property type="protein sequence ID" value="KAK0178455.1"/>
    <property type="molecule type" value="Genomic_DNA"/>
</dbReference>
<evidence type="ECO:0000313" key="3">
    <source>
        <dbReference type="Proteomes" id="UP001168972"/>
    </source>
</evidence>
<gene>
    <name evidence="2" type="ORF">PV327_007346</name>
</gene>
<comment type="caution">
    <text evidence="2">The sequence shown here is derived from an EMBL/GenBank/DDBJ whole genome shotgun (WGS) entry which is preliminary data.</text>
</comment>
<protein>
    <submittedName>
        <fullName evidence="2">Uncharacterized protein</fullName>
    </submittedName>
</protein>
<feature type="compositionally biased region" description="Low complexity" evidence="1">
    <location>
        <begin position="58"/>
        <end position="70"/>
    </location>
</feature>
<name>A0AA39FYZ2_MICHY</name>
<feature type="compositionally biased region" description="Basic and acidic residues" evidence="1">
    <location>
        <begin position="73"/>
        <end position="84"/>
    </location>
</feature>
<dbReference type="Proteomes" id="UP001168972">
    <property type="component" value="Unassembled WGS sequence"/>
</dbReference>
<feature type="compositionally biased region" description="Polar residues" evidence="1">
    <location>
        <begin position="31"/>
        <end position="40"/>
    </location>
</feature>